<dbReference type="InterPro" id="IPR020846">
    <property type="entry name" value="MFS_dom"/>
</dbReference>
<evidence type="ECO:0000313" key="9">
    <source>
        <dbReference type="EMBL" id="PSH70404.1"/>
    </source>
</evidence>
<keyword evidence="4 7" id="KW-0812">Transmembrane</keyword>
<protein>
    <submittedName>
        <fullName evidence="9">MFS transporter</fullName>
    </submittedName>
</protein>
<proteinExistence type="predicted"/>
<evidence type="ECO:0000256" key="1">
    <source>
        <dbReference type="ARBA" id="ARBA00004651"/>
    </source>
</evidence>
<dbReference type="PANTHER" id="PTHR42718">
    <property type="entry name" value="MAJOR FACILITATOR SUPERFAMILY MULTIDRUG TRANSPORTER MFSC"/>
    <property type="match status" value="1"/>
</dbReference>
<evidence type="ECO:0000259" key="8">
    <source>
        <dbReference type="PROSITE" id="PS50850"/>
    </source>
</evidence>
<keyword evidence="6 7" id="KW-0472">Membrane</keyword>
<evidence type="ECO:0000256" key="7">
    <source>
        <dbReference type="SAM" id="Phobius"/>
    </source>
</evidence>
<dbReference type="RefSeq" id="WP_106709881.1">
    <property type="nucleotide sequence ID" value="NZ_PGGO01000002.1"/>
</dbReference>
<feature type="transmembrane region" description="Helical" evidence="7">
    <location>
        <begin position="82"/>
        <end position="101"/>
    </location>
</feature>
<dbReference type="OrthoDB" id="2414439at2"/>
<dbReference type="PROSITE" id="PS50850">
    <property type="entry name" value="MFS"/>
    <property type="match status" value="1"/>
</dbReference>
<feature type="transmembrane region" description="Helical" evidence="7">
    <location>
        <begin position="270"/>
        <end position="291"/>
    </location>
</feature>
<keyword evidence="10" id="KW-1185">Reference proteome</keyword>
<sequence>MPHALKTLDTTNKRVILAIILVSYVMIVLDISIVLTGLPKIHAELGFTDAGLSWVSTAYTLAFGGCLLLGARAGDIFGRRRMLLVGLAVFSLASLVIGGAQTPAIMIAARAVQGLGSAILAPSTLALLQTTFEPGPERTRAVSYYAAAAGVSAALGLVVGGLLADWLSWRVGFFINLPISIAMMFAAKRYVTETDLASARLDLMGALTSTLGVIFLVYGVIRSASEGWHDPLTGISVGFGMLMLAVFTLVESRASQPIMPLALFSDRERAAAYAARALFLGANVGFYFFVAQFLQSVVGLSPAAAGIAFLPTTVVNFVVAMSAPALIGKFGSGRVLTVNLFAGLIGMGWLSLAIEGSSLLPLLIPMMLIGAGQGGALGPLTASGMARVPSERAGAASGVVNVAHQLGSSLGLGILVSVSALGSEGLSGITLLTHRAGIAMETGTVLIGLTLILALAFIVAKRPEISPVTATEAP</sequence>
<evidence type="ECO:0000256" key="2">
    <source>
        <dbReference type="ARBA" id="ARBA00022448"/>
    </source>
</evidence>
<feature type="transmembrane region" description="Helical" evidence="7">
    <location>
        <begin position="303"/>
        <end position="323"/>
    </location>
</feature>
<keyword evidence="3" id="KW-1003">Cell membrane</keyword>
<keyword evidence="5 7" id="KW-1133">Transmembrane helix</keyword>
<feature type="transmembrane region" description="Helical" evidence="7">
    <location>
        <begin position="394"/>
        <end position="418"/>
    </location>
</feature>
<feature type="transmembrane region" description="Helical" evidence="7">
    <location>
        <begin position="233"/>
        <end position="250"/>
    </location>
</feature>
<reference evidence="10" key="1">
    <citation type="submission" date="2017-11" db="EMBL/GenBank/DDBJ databases">
        <authorList>
            <person name="Kuznetsova I."/>
            <person name="Sazanova A."/>
            <person name="Chirak E."/>
            <person name="Safronova V."/>
            <person name="Willems A."/>
        </authorList>
    </citation>
    <scope>NUCLEOTIDE SEQUENCE [LARGE SCALE GENOMIC DNA]</scope>
    <source>
        <strain evidence="10">STM 196</strain>
    </source>
</reference>
<accession>A0A2P7BVA5</accession>
<dbReference type="GO" id="GO:0005886">
    <property type="term" value="C:plasma membrane"/>
    <property type="evidence" value="ECO:0007669"/>
    <property type="project" value="UniProtKB-SubCell"/>
</dbReference>
<comment type="subcellular location">
    <subcellularLocation>
        <location evidence="1">Cell membrane</location>
        <topology evidence="1">Multi-pass membrane protein</topology>
    </subcellularLocation>
</comment>
<evidence type="ECO:0000256" key="4">
    <source>
        <dbReference type="ARBA" id="ARBA00022692"/>
    </source>
</evidence>
<evidence type="ECO:0000256" key="6">
    <source>
        <dbReference type="ARBA" id="ARBA00023136"/>
    </source>
</evidence>
<organism evidence="9 10">
    <name type="scientific">Phyllobacterium brassicacearum</name>
    <dbReference type="NCBI Taxonomy" id="314235"/>
    <lineage>
        <taxon>Bacteria</taxon>
        <taxon>Pseudomonadati</taxon>
        <taxon>Pseudomonadota</taxon>
        <taxon>Alphaproteobacteria</taxon>
        <taxon>Hyphomicrobiales</taxon>
        <taxon>Phyllobacteriaceae</taxon>
        <taxon>Phyllobacterium</taxon>
    </lineage>
</organism>
<dbReference type="SUPFAM" id="SSF103473">
    <property type="entry name" value="MFS general substrate transporter"/>
    <property type="match status" value="1"/>
</dbReference>
<feature type="transmembrane region" description="Helical" evidence="7">
    <location>
        <begin position="335"/>
        <end position="354"/>
    </location>
</feature>
<dbReference type="GO" id="GO:0022857">
    <property type="term" value="F:transmembrane transporter activity"/>
    <property type="evidence" value="ECO:0007669"/>
    <property type="project" value="InterPro"/>
</dbReference>
<evidence type="ECO:0000256" key="5">
    <source>
        <dbReference type="ARBA" id="ARBA00022989"/>
    </source>
</evidence>
<dbReference type="Gene3D" id="1.20.1250.20">
    <property type="entry name" value="MFS general substrate transporter like domains"/>
    <property type="match status" value="1"/>
</dbReference>
<dbReference type="PANTHER" id="PTHR42718:SF46">
    <property type="entry name" value="BLR6921 PROTEIN"/>
    <property type="match status" value="1"/>
</dbReference>
<dbReference type="CDD" id="cd17321">
    <property type="entry name" value="MFS_MMR_MDR_like"/>
    <property type="match status" value="1"/>
</dbReference>
<feature type="transmembrane region" description="Helical" evidence="7">
    <location>
        <begin position="438"/>
        <end position="460"/>
    </location>
</feature>
<dbReference type="EMBL" id="PGGO01000002">
    <property type="protein sequence ID" value="PSH70404.1"/>
    <property type="molecule type" value="Genomic_DNA"/>
</dbReference>
<name>A0A2P7BVA5_9HYPH</name>
<gene>
    <name evidence="9" type="ORF">CU102_04895</name>
</gene>
<feature type="transmembrane region" description="Helical" evidence="7">
    <location>
        <begin position="142"/>
        <end position="163"/>
    </location>
</feature>
<feature type="domain" description="Major facilitator superfamily (MFS) profile" evidence="8">
    <location>
        <begin position="16"/>
        <end position="466"/>
    </location>
</feature>
<evidence type="ECO:0000313" key="10">
    <source>
        <dbReference type="Proteomes" id="UP000241444"/>
    </source>
</evidence>
<dbReference type="Gene3D" id="1.20.1720.10">
    <property type="entry name" value="Multidrug resistance protein D"/>
    <property type="match status" value="1"/>
</dbReference>
<dbReference type="Pfam" id="PF07690">
    <property type="entry name" value="MFS_1"/>
    <property type="match status" value="1"/>
</dbReference>
<comment type="caution">
    <text evidence="9">The sequence shown here is derived from an EMBL/GenBank/DDBJ whole genome shotgun (WGS) entry which is preliminary data.</text>
</comment>
<evidence type="ECO:0000256" key="3">
    <source>
        <dbReference type="ARBA" id="ARBA00022475"/>
    </source>
</evidence>
<feature type="transmembrane region" description="Helical" evidence="7">
    <location>
        <begin position="15"/>
        <end position="38"/>
    </location>
</feature>
<feature type="transmembrane region" description="Helical" evidence="7">
    <location>
        <begin position="107"/>
        <end position="130"/>
    </location>
</feature>
<keyword evidence="2" id="KW-0813">Transport</keyword>
<dbReference type="InterPro" id="IPR036259">
    <property type="entry name" value="MFS_trans_sf"/>
</dbReference>
<feature type="transmembrane region" description="Helical" evidence="7">
    <location>
        <begin position="199"/>
        <end position="221"/>
    </location>
</feature>
<dbReference type="InterPro" id="IPR011701">
    <property type="entry name" value="MFS"/>
</dbReference>
<feature type="transmembrane region" description="Helical" evidence="7">
    <location>
        <begin position="169"/>
        <end position="187"/>
    </location>
</feature>
<feature type="transmembrane region" description="Helical" evidence="7">
    <location>
        <begin position="360"/>
        <end position="382"/>
    </location>
</feature>
<dbReference type="Proteomes" id="UP000241444">
    <property type="component" value="Unassembled WGS sequence"/>
</dbReference>
<feature type="transmembrane region" description="Helical" evidence="7">
    <location>
        <begin position="50"/>
        <end position="70"/>
    </location>
</feature>
<dbReference type="AlphaFoldDB" id="A0A2P7BVA5"/>